<dbReference type="GO" id="GO:0031222">
    <property type="term" value="P:arabinan catabolic process"/>
    <property type="evidence" value="ECO:0007669"/>
    <property type="project" value="TreeGrafter"/>
</dbReference>
<feature type="chain" id="PRO_5035796896" description="Fibronectin type III-like domain-containing protein" evidence="4">
    <location>
        <begin position="21"/>
        <end position="733"/>
    </location>
</feature>
<dbReference type="GO" id="GO:0045493">
    <property type="term" value="P:xylan catabolic process"/>
    <property type="evidence" value="ECO:0007669"/>
    <property type="project" value="InterPro"/>
</dbReference>
<dbReference type="InterPro" id="IPR017853">
    <property type="entry name" value="GH"/>
</dbReference>
<evidence type="ECO:0000256" key="1">
    <source>
        <dbReference type="ARBA" id="ARBA00022729"/>
    </source>
</evidence>
<dbReference type="Gene3D" id="2.60.40.10">
    <property type="entry name" value="Immunoglobulins"/>
    <property type="match status" value="1"/>
</dbReference>
<evidence type="ECO:0000259" key="5">
    <source>
        <dbReference type="SMART" id="SM01217"/>
    </source>
</evidence>
<evidence type="ECO:0000256" key="3">
    <source>
        <dbReference type="ARBA" id="ARBA00023295"/>
    </source>
</evidence>
<dbReference type="Proteomes" id="UP000749559">
    <property type="component" value="Unassembled WGS sequence"/>
</dbReference>
<dbReference type="OrthoDB" id="47059at2759"/>
<evidence type="ECO:0000256" key="2">
    <source>
        <dbReference type="ARBA" id="ARBA00022801"/>
    </source>
</evidence>
<proteinExistence type="predicted"/>
<protein>
    <recommendedName>
        <fullName evidence="5">Fibronectin type III-like domain-containing protein</fullName>
    </recommendedName>
</protein>
<dbReference type="SUPFAM" id="SSF51445">
    <property type="entry name" value="(Trans)glycosidases"/>
    <property type="match status" value="1"/>
</dbReference>
<keyword evidence="1 4" id="KW-0732">Signal</keyword>
<evidence type="ECO:0000313" key="6">
    <source>
        <dbReference type="EMBL" id="CAH1784544.1"/>
    </source>
</evidence>
<dbReference type="Gene3D" id="3.40.50.1700">
    <property type="entry name" value="Glycoside hydrolase family 3 C-terminal domain"/>
    <property type="match status" value="1"/>
</dbReference>
<dbReference type="Pfam" id="PF14310">
    <property type="entry name" value="Fn3-like"/>
    <property type="match status" value="1"/>
</dbReference>
<evidence type="ECO:0000313" key="7">
    <source>
        <dbReference type="Proteomes" id="UP000749559"/>
    </source>
</evidence>
<keyword evidence="7" id="KW-1185">Reference proteome</keyword>
<feature type="signal peptide" evidence="4">
    <location>
        <begin position="1"/>
        <end position="20"/>
    </location>
</feature>
<dbReference type="Pfam" id="PF01915">
    <property type="entry name" value="Glyco_hydro_3_C"/>
    <property type="match status" value="1"/>
</dbReference>
<dbReference type="Pfam" id="PF00933">
    <property type="entry name" value="Glyco_hydro_3"/>
    <property type="match status" value="1"/>
</dbReference>
<keyword evidence="3" id="KW-0326">Glycosidase</keyword>
<reference evidence="6" key="1">
    <citation type="submission" date="2022-03" db="EMBL/GenBank/DDBJ databases">
        <authorList>
            <person name="Martin C."/>
        </authorList>
    </citation>
    <scope>NUCLEOTIDE SEQUENCE</scope>
</reference>
<dbReference type="EMBL" id="CAIIXF020000005">
    <property type="protein sequence ID" value="CAH1784544.1"/>
    <property type="molecule type" value="Genomic_DNA"/>
</dbReference>
<keyword evidence="2" id="KW-0378">Hydrolase</keyword>
<evidence type="ECO:0000256" key="4">
    <source>
        <dbReference type="SAM" id="SignalP"/>
    </source>
</evidence>
<gene>
    <name evidence="6" type="ORF">OFUS_LOCUS10720</name>
</gene>
<organism evidence="6 7">
    <name type="scientific">Owenia fusiformis</name>
    <name type="common">Polychaete worm</name>
    <dbReference type="NCBI Taxonomy" id="6347"/>
    <lineage>
        <taxon>Eukaryota</taxon>
        <taxon>Metazoa</taxon>
        <taxon>Spiralia</taxon>
        <taxon>Lophotrochozoa</taxon>
        <taxon>Annelida</taxon>
        <taxon>Polychaeta</taxon>
        <taxon>Sedentaria</taxon>
        <taxon>Canalipalpata</taxon>
        <taxon>Sabellida</taxon>
        <taxon>Oweniida</taxon>
        <taxon>Oweniidae</taxon>
        <taxon>Owenia</taxon>
    </lineage>
</organism>
<dbReference type="GO" id="GO:0009044">
    <property type="term" value="F:xylan 1,4-beta-xylosidase activity"/>
    <property type="evidence" value="ECO:0007669"/>
    <property type="project" value="InterPro"/>
</dbReference>
<feature type="domain" description="Fibronectin type III-like" evidence="5">
    <location>
        <begin position="644"/>
        <end position="713"/>
    </location>
</feature>
<dbReference type="SUPFAM" id="SSF52279">
    <property type="entry name" value="Beta-D-glucan exohydrolase, C-terminal domain"/>
    <property type="match status" value="1"/>
</dbReference>
<dbReference type="InterPro" id="IPR036881">
    <property type="entry name" value="Glyco_hydro_3_C_sf"/>
</dbReference>
<dbReference type="SMART" id="SM01217">
    <property type="entry name" value="Fn3_like"/>
    <property type="match status" value="1"/>
</dbReference>
<dbReference type="InterPro" id="IPR002772">
    <property type="entry name" value="Glyco_hydro_3_C"/>
</dbReference>
<dbReference type="InterPro" id="IPR036962">
    <property type="entry name" value="Glyco_hydro_3_N_sf"/>
</dbReference>
<dbReference type="AlphaFoldDB" id="A0A8S4NWR5"/>
<dbReference type="GO" id="GO:0046556">
    <property type="term" value="F:alpha-L-arabinofuranosidase activity"/>
    <property type="evidence" value="ECO:0007669"/>
    <property type="project" value="TreeGrafter"/>
</dbReference>
<dbReference type="InterPro" id="IPR044993">
    <property type="entry name" value="BXL"/>
</dbReference>
<name>A0A8S4NWR5_OWEFU</name>
<dbReference type="PANTHER" id="PTHR42721">
    <property type="entry name" value="SUGAR HYDROLASE-RELATED"/>
    <property type="match status" value="1"/>
</dbReference>
<sequence>MARTAKIITVILLVFGSVFSKFPFEDITLSWDERVNDILDRLTLQEMQDQMAYGGSTPAPAPGISRLGIKPYQWDTECIRGDVDLNGTSFPQSIGLAASFNPKLLYEVAKTTAQEVRAFNNYFESQGDYGMHKGLSCFSPVLNIHRHPLWGRNQETYGEDPYMSGVYSQHFIWGLQGDHPRYVRASGGCKHFDVHGGPENIPSSRFDFDAKVSTKDWKATFQPAFKACVKAGTYSLMCSYNSINGIPSCANKELLTDILRYEWGFTGYVVSDDGAIENIITHHHYLNDSVQTAAACIHAGTNLNLPMGPNVYLHIVESVEQGLVTEETVKERVKPLFYTRMKLGEFDPPSLNPYKSIDRSIIQSPAHQALSLRAAMESFVLLKNEANMLPLKGSVKYGAILGPFADNPDQMFGDYTAKPDAKYITTPMSSLTDVIADKTYYKQLCDNSDPHCSTYTQAALQDLVQYADIVVLCLGTGQAVEAEGNDRPDMELPGKQKQMLDDAIMYTKGKIILLLFSAAPLDVAPAIASDKVSAIIHCFFPSQTTGEAIRRVLFNDGPGSNPAGRLPFTWYSSLEYVLPITNYTMVNRTYRYIQGDPTLPYGYGLSYSSFNYTSLTITPAVVKAGNNVTVVVGVRNIGKIDGDEVIQLYISWVGVQEVMPKYQLAGFDRVFLEATQENWYKFTITAEQMAVIDDAGRQTVVPCTINVYAGGQQPNQKASVGSNVLQGNFTIQA</sequence>
<dbReference type="InterPro" id="IPR013783">
    <property type="entry name" value="Ig-like_fold"/>
</dbReference>
<dbReference type="InterPro" id="IPR026891">
    <property type="entry name" value="Fn3-like"/>
</dbReference>
<dbReference type="InterPro" id="IPR001764">
    <property type="entry name" value="Glyco_hydro_3_N"/>
</dbReference>
<comment type="caution">
    <text evidence="6">The sequence shown here is derived from an EMBL/GenBank/DDBJ whole genome shotgun (WGS) entry which is preliminary data.</text>
</comment>
<accession>A0A8S4NWR5</accession>
<dbReference type="PRINTS" id="PR00133">
    <property type="entry name" value="GLHYDRLASE3"/>
</dbReference>
<dbReference type="PANTHER" id="PTHR42721:SF42">
    <property type="entry name" value="FIBRONECTIN TYPE III-LIKE DOMAIN-CONTAINING PROTEIN"/>
    <property type="match status" value="1"/>
</dbReference>
<dbReference type="Gene3D" id="3.20.20.300">
    <property type="entry name" value="Glycoside hydrolase, family 3, N-terminal domain"/>
    <property type="match status" value="1"/>
</dbReference>